<evidence type="ECO:0000256" key="2">
    <source>
        <dbReference type="ARBA" id="ARBA00012438"/>
    </source>
</evidence>
<dbReference type="Gene3D" id="1.10.287.130">
    <property type="match status" value="1"/>
</dbReference>
<dbReference type="InterPro" id="IPR005467">
    <property type="entry name" value="His_kinase_dom"/>
</dbReference>
<dbReference type="EMBL" id="BIXY01000046">
    <property type="protein sequence ID" value="GCF09571.1"/>
    <property type="molecule type" value="Genomic_DNA"/>
</dbReference>
<comment type="catalytic activity">
    <reaction evidence="1">
        <text>ATP + protein L-histidine = ADP + protein N-phospho-L-histidine.</text>
        <dbReference type="EC" id="2.7.13.3"/>
    </reaction>
</comment>
<dbReference type="PRINTS" id="PR00344">
    <property type="entry name" value="BCTRLSENSOR"/>
</dbReference>
<keyword evidence="4" id="KW-0808">Transferase</keyword>
<dbReference type="SMART" id="SM00387">
    <property type="entry name" value="HATPase_c"/>
    <property type="match status" value="1"/>
</dbReference>
<dbReference type="InterPro" id="IPR050736">
    <property type="entry name" value="Sensor_HK_Regulatory"/>
</dbReference>
<feature type="domain" description="Histidine kinase" evidence="7">
    <location>
        <begin position="31"/>
        <end position="278"/>
    </location>
</feature>
<reference evidence="8 9" key="1">
    <citation type="submission" date="2019-01" db="EMBL/GenBank/DDBJ databases">
        <title>Draft genome sequence of Dictyobacter sp. Uno17.</title>
        <authorList>
            <person name="Wang C.M."/>
            <person name="Zheng Y."/>
            <person name="Sakai Y."/>
            <person name="Abe K."/>
            <person name="Yokota A."/>
            <person name="Yabe S."/>
        </authorList>
    </citation>
    <scope>NUCLEOTIDE SEQUENCE [LARGE SCALE GENOMIC DNA]</scope>
    <source>
        <strain evidence="8 9">Uno17</strain>
    </source>
</reference>
<comment type="caution">
    <text evidence="8">The sequence shown here is derived from an EMBL/GenBank/DDBJ whole genome shotgun (WGS) entry which is preliminary data.</text>
</comment>
<proteinExistence type="predicted"/>
<dbReference type="InterPro" id="IPR036890">
    <property type="entry name" value="HATPase_C_sf"/>
</dbReference>
<keyword evidence="6" id="KW-0902">Two-component regulatory system</keyword>
<evidence type="ECO:0000256" key="1">
    <source>
        <dbReference type="ARBA" id="ARBA00000085"/>
    </source>
</evidence>
<sequence>MTQHQEEAAQEGTTLPINSPDVFLPTELLATLSHELRSPLAIIKGYVTSLLLYDQMITPEERLDFLHSINEGSDRLAQTIDRILELTQLENGSVIIRPALVDLFQLLRTVTEEVEQEQAILQREHAVNLRQIQADGTTTAEDYLVLAEQPRLHTAFKNLLDNAFKYSPTGSPIDITIMPVQREQVSKHLKPSLNGRADTSELLSVTIRDYGNGIPPDQLERIFERLHRIEMNLIHEIHGLGLGLTISKHIIELHHGTIWAESTLGSGSTFSVILPRTTETTLAQNTYLIHNTVKD</sequence>
<gene>
    <name evidence="8" type="ORF">KDI_31350</name>
</gene>
<dbReference type="InterPro" id="IPR003661">
    <property type="entry name" value="HisK_dim/P_dom"/>
</dbReference>
<evidence type="ECO:0000256" key="3">
    <source>
        <dbReference type="ARBA" id="ARBA00022553"/>
    </source>
</evidence>
<name>A0A5A5TDF5_9CHLR</name>
<evidence type="ECO:0000313" key="8">
    <source>
        <dbReference type="EMBL" id="GCF09571.1"/>
    </source>
</evidence>
<dbReference type="AlphaFoldDB" id="A0A5A5TDF5"/>
<accession>A0A5A5TDF5</accession>
<dbReference type="PROSITE" id="PS50109">
    <property type="entry name" value="HIS_KIN"/>
    <property type="match status" value="1"/>
</dbReference>
<dbReference type="RefSeq" id="WP_149402503.1">
    <property type="nucleotide sequence ID" value="NZ_BIXY01000046.1"/>
</dbReference>
<dbReference type="InterPro" id="IPR036097">
    <property type="entry name" value="HisK_dim/P_sf"/>
</dbReference>
<dbReference type="InterPro" id="IPR004358">
    <property type="entry name" value="Sig_transdc_His_kin-like_C"/>
</dbReference>
<evidence type="ECO:0000259" key="7">
    <source>
        <dbReference type="PROSITE" id="PS50109"/>
    </source>
</evidence>
<dbReference type="Proteomes" id="UP000322530">
    <property type="component" value="Unassembled WGS sequence"/>
</dbReference>
<dbReference type="Pfam" id="PF02518">
    <property type="entry name" value="HATPase_c"/>
    <property type="match status" value="1"/>
</dbReference>
<keyword evidence="3" id="KW-0597">Phosphoprotein</keyword>
<keyword evidence="9" id="KW-1185">Reference proteome</keyword>
<dbReference type="InterPro" id="IPR003594">
    <property type="entry name" value="HATPase_dom"/>
</dbReference>
<dbReference type="SMART" id="SM00388">
    <property type="entry name" value="HisKA"/>
    <property type="match status" value="1"/>
</dbReference>
<dbReference type="PANTHER" id="PTHR43711">
    <property type="entry name" value="TWO-COMPONENT HISTIDINE KINASE"/>
    <property type="match status" value="1"/>
</dbReference>
<evidence type="ECO:0000256" key="6">
    <source>
        <dbReference type="ARBA" id="ARBA00023012"/>
    </source>
</evidence>
<evidence type="ECO:0000256" key="4">
    <source>
        <dbReference type="ARBA" id="ARBA00022679"/>
    </source>
</evidence>
<dbReference type="OrthoDB" id="146720at2"/>
<organism evidence="8 9">
    <name type="scientific">Dictyobacter arantiisoli</name>
    <dbReference type="NCBI Taxonomy" id="2014874"/>
    <lineage>
        <taxon>Bacteria</taxon>
        <taxon>Bacillati</taxon>
        <taxon>Chloroflexota</taxon>
        <taxon>Ktedonobacteria</taxon>
        <taxon>Ktedonobacterales</taxon>
        <taxon>Dictyobacteraceae</taxon>
        <taxon>Dictyobacter</taxon>
    </lineage>
</organism>
<evidence type="ECO:0000256" key="5">
    <source>
        <dbReference type="ARBA" id="ARBA00022777"/>
    </source>
</evidence>
<dbReference type="Gene3D" id="3.30.565.10">
    <property type="entry name" value="Histidine kinase-like ATPase, C-terminal domain"/>
    <property type="match status" value="1"/>
</dbReference>
<dbReference type="EC" id="2.7.13.3" evidence="2"/>
<dbReference type="SUPFAM" id="SSF47384">
    <property type="entry name" value="Homodimeric domain of signal transducing histidine kinase"/>
    <property type="match status" value="1"/>
</dbReference>
<dbReference type="PANTHER" id="PTHR43711:SF31">
    <property type="entry name" value="HISTIDINE KINASE"/>
    <property type="match status" value="1"/>
</dbReference>
<dbReference type="GO" id="GO:0000155">
    <property type="term" value="F:phosphorelay sensor kinase activity"/>
    <property type="evidence" value="ECO:0007669"/>
    <property type="project" value="InterPro"/>
</dbReference>
<protein>
    <recommendedName>
        <fullName evidence="2">histidine kinase</fullName>
        <ecNumber evidence="2">2.7.13.3</ecNumber>
    </recommendedName>
</protein>
<evidence type="ECO:0000313" key="9">
    <source>
        <dbReference type="Proteomes" id="UP000322530"/>
    </source>
</evidence>
<dbReference type="CDD" id="cd00075">
    <property type="entry name" value="HATPase"/>
    <property type="match status" value="1"/>
</dbReference>
<dbReference type="Pfam" id="PF00512">
    <property type="entry name" value="HisKA"/>
    <property type="match status" value="1"/>
</dbReference>
<dbReference type="CDD" id="cd00082">
    <property type="entry name" value="HisKA"/>
    <property type="match status" value="1"/>
</dbReference>
<dbReference type="SUPFAM" id="SSF55874">
    <property type="entry name" value="ATPase domain of HSP90 chaperone/DNA topoisomerase II/histidine kinase"/>
    <property type="match status" value="1"/>
</dbReference>
<keyword evidence="5" id="KW-0418">Kinase</keyword>